<sequence>MRAKTLKNLLNRYPEKRVVIQAGDYIFYQFEIEYNGTVYIIKTGASNGREKNEHS</sequence>
<evidence type="ECO:0000313" key="1">
    <source>
        <dbReference type="EMBL" id="KKL21460.1"/>
    </source>
</evidence>
<reference evidence="1" key="1">
    <citation type="journal article" date="2015" name="Nature">
        <title>Complex archaea that bridge the gap between prokaryotes and eukaryotes.</title>
        <authorList>
            <person name="Spang A."/>
            <person name="Saw J.H."/>
            <person name="Jorgensen S.L."/>
            <person name="Zaremba-Niedzwiedzka K."/>
            <person name="Martijn J."/>
            <person name="Lind A.E."/>
            <person name="van Eijk R."/>
            <person name="Schleper C."/>
            <person name="Guy L."/>
            <person name="Ettema T.J."/>
        </authorList>
    </citation>
    <scope>NUCLEOTIDE SEQUENCE</scope>
</reference>
<protein>
    <submittedName>
        <fullName evidence="1">Uncharacterized protein</fullName>
    </submittedName>
</protein>
<comment type="caution">
    <text evidence="1">The sequence shown here is derived from an EMBL/GenBank/DDBJ whole genome shotgun (WGS) entry which is preliminary data.</text>
</comment>
<organism evidence="1">
    <name type="scientific">marine sediment metagenome</name>
    <dbReference type="NCBI Taxonomy" id="412755"/>
    <lineage>
        <taxon>unclassified sequences</taxon>
        <taxon>metagenomes</taxon>
        <taxon>ecological metagenomes</taxon>
    </lineage>
</organism>
<dbReference type="EMBL" id="LAZR01037722">
    <property type="protein sequence ID" value="KKL21460.1"/>
    <property type="molecule type" value="Genomic_DNA"/>
</dbReference>
<gene>
    <name evidence="1" type="ORF">LCGC14_2445240</name>
</gene>
<accession>A0A0F9BI01</accession>
<proteinExistence type="predicted"/>
<name>A0A0F9BI01_9ZZZZ</name>
<dbReference type="AlphaFoldDB" id="A0A0F9BI01"/>